<keyword evidence="5 10" id="KW-0521">NADP</keyword>
<dbReference type="OrthoDB" id="429813at2759"/>
<dbReference type="InterPro" id="IPR013120">
    <property type="entry name" value="FAR_NAD-bd"/>
</dbReference>
<evidence type="ECO:0000256" key="10">
    <source>
        <dbReference type="RuleBase" id="RU363097"/>
    </source>
</evidence>
<keyword evidence="3 10" id="KW-0444">Lipid biosynthesis</keyword>
<gene>
    <name evidence="12" type="ORF">DCHRY22_LOCUS13020</name>
</gene>
<dbReference type="PANTHER" id="PTHR11011">
    <property type="entry name" value="MALE STERILITY PROTEIN 2-RELATED"/>
    <property type="match status" value="1"/>
</dbReference>
<accession>A0A8J2R2D8</accession>
<dbReference type="GO" id="GO:0102965">
    <property type="term" value="F:alcohol-forming long-chain fatty acyl-CoA reductase activity"/>
    <property type="evidence" value="ECO:0007669"/>
    <property type="project" value="UniProtKB-EC"/>
</dbReference>
<dbReference type="EMBL" id="CAKASE010000078">
    <property type="protein sequence ID" value="CAG9579022.1"/>
    <property type="molecule type" value="Genomic_DNA"/>
</dbReference>
<dbReference type="CDD" id="cd09071">
    <property type="entry name" value="FAR_C"/>
    <property type="match status" value="1"/>
</dbReference>
<dbReference type="CDD" id="cd05236">
    <property type="entry name" value="FAR-N_SDR_e"/>
    <property type="match status" value="1"/>
</dbReference>
<evidence type="ECO:0000259" key="11">
    <source>
        <dbReference type="Pfam" id="PF07993"/>
    </source>
</evidence>
<evidence type="ECO:0000256" key="3">
    <source>
        <dbReference type="ARBA" id="ARBA00022516"/>
    </source>
</evidence>
<keyword evidence="7 10" id="KW-0443">Lipid metabolism</keyword>
<organism evidence="12 13">
    <name type="scientific">Danaus chrysippus</name>
    <name type="common">African queen</name>
    <dbReference type="NCBI Taxonomy" id="151541"/>
    <lineage>
        <taxon>Eukaryota</taxon>
        <taxon>Metazoa</taxon>
        <taxon>Ecdysozoa</taxon>
        <taxon>Arthropoda</taxon>
        <taxon>Hexapoda</taxon>
        <taxon>Insecta</taxon>
        <taxon>Pterygota</taxon>
        <taxon>Neoptera</taxon>
        <taxon>Endopterygota</taxon>
        <taxon>Lepidoptera</taxon>
        <taxon>Glossata</taxon>
        <taxon>Ditrysia</taxon>
        <taxon>Papilionoidea</taxon>
        <taxon>Nymphalidae</taxon>
        <taxon>Danainae</taxon>
        <taxon>Danaini</taxon>
        <taxon>Danaina</taxon>
        <taxon>Danaus</taxon>
        <taxon>Anosia</taxon>
    </lineage>
</organism>
<dbReference type="GO" id="GO:0005777">
    <property type="term" value="C:peroxisome"/>
    <property type="evidence" value="ECO:0007669"/>
    <property type="project" value="TreeGrafter"/>
</dbReference>
<reference evidence="12" key="1">
    <citation type="submission" date="2021-09" db="EMBL/GenBank/DDBJ databases">
        <authorList>
            <person name="Martin H S."/>
        </authorList>
    </citation>
    <scope>NUCLEOTIDE SEQUENCE</scope>
</reference>
<keyword evidence="10" id="KW-0560">Oxidoreductase</keyword>
<dbReference type="InterPro" id="IPR033640">
    <property type="entry name" value="FAR_C"/>
</dbReference>
<dbReference type="Gene3D" id="3.40.50.720">
    <property type="entry name" value="NAD(P)-binding Rossmann-like Domain"/>
    <property type="match status" value="1"/>
</dbReference>
<feature type="domain" description="Thioester reductase (TE)" evidence="11">
    <location>
        <begin position="17"/>
        <end position="282"/>
    </location>
</feature>
<evidence type="ECO:0000256" key="9">
    <source>
        <dbReference type="ARBA" id="ARBA00052530"/>
    </source>
</evidence>
<comment type="subcellular location">
    <subcellularLocation>
        <location evidence="1">Membrane</location>
        <topology evidence="1">Multi-pass membrane protein</topology>
    </subcellularLocation>
</comment>
<dbReference type="InterPro" id="IPR026055">
    <property type="entry name" value="FAR"/>
</dbReference>
<dbReference type="Proteomes" id="UP000789524">
    <property type="component" value="Unassembled WGS sequence"/>
</dbReference>
<keyword evidence="4" id="KW-0812">Transmembrane</keyword>
<evidence type="ECO:0000313" key="13">
    <source>
        <dbReference type="Proteomes" id="UP000789524"/>
    </source>
</evidence>
<keyword evidence="6" id="KW-1133">Transmembrane helix</keyword>
<protein>
    <recommendedName>
        <fullName evidence="10">Fatty acyl-CoA reductase</fullName>
        <ecNumber evidence="10">1.2.1.84</ecNumber>
    </recommendedName>
</protein>
<evidence type="ECO:0000256" key="8">
    <source>
        <dbReference type="ARBA" id="ARBA00023136"/>
    </source>
</evidence>
<dbReference type="GO" id="GO:0016020">
    <property type="term" value="C:membrane"/>
    <property type="evidence" value="ECO:0007669"/>
    <property type="project" value="UniProtKB-SubCell"/>
</dbReference>
<dbReference type="InterPro" id="IPR036291">
    <property type="entry name" value="NAD(P)-bd_dom_sf"/>
</dbReference>
<keyword evidence="13" id="KW-1185">Reference proteome</keyword>
<evidence type="ECO:0000313" key="12">
    <source>
        <dbReference type="EMBL" id="CAG9579022.1"/>
    </source>
</evidence>
<dbReference type="GO" id="GO:0035336">
    <property type="term" value="P:long-chain fatty-acyl-CoA metabolic process"/>
    <property type="evidence" value="ECO:0007669"/>
    <property type="project" value="TreeGrafter"/>
</dbReference>
<dbReference type="FunFam" id="3.40.50.720:FF:000143">
    <property type="entry name" value="Fatty acyl-CoA reductase"/>
    <property type="match status" value="1"/>
</dbReference>
<comment type="function">
    <text evidence="10">Catalyzes the reduction of fatty acyl-CoA to fatty alcohols.</text>
</comment>
<evidence type="ECO:0000256" key="1">
    <source>
        <dbReference type="ARBA" id="ARBA00004141"/>
    </source>
</evidence>
<evidence type="ECO:0000256" key="4">
    <source>
        <dbReference type="ARBA" id="ARBA00022692"/>
    </source>
</evidence>
<proteinExistence type="inferred from homology"/>
<dbReference type="Pfam" id="PF07993">
    <property type="entry name" value="NAD_binding_4"/>
    <property type="match status" value="1"/>
</dbReference>
<dbReference type="SUPFAM" id="SSF51735">
    <property type="entry name" value="NAD(P)-binding Rossmann-fold domains"/>
    <property type="match status" value="1"/>
</dbReference>
<evidence type="ECO:0000256" key="5">
    <source>
        <dbReference type="ARBA" id="ARBA00022857"/>
    </source>
</evidence>
<sequence>MYPNIAECYEGQSVFMTGGTGFLGKVLLEKLLYSCPGIKKVYLLVREKQNSTVQQRIQKLIEEPLFARLKEERPEALEKILPIAGDISEPKLAIKTEDEQLLAEEVSIVFHVAATIKFNEPLDVAMNVNVAGTGRVLNLAQKMKNIKAFVYVSTTYSNTDRKIIEEVIYPPPASLNEVKKLLEIGITDEQVKELIKGRPNTYTFTKALAENLVADNHGNIPAIIIRPSIVSSSKVEPVVGWIDNWFGASALLTTISKGLNRVMLSDSENALDLIPVDYVSNLTIVAATRCEWYTKIQAKVSFIRDTLEFFTSNNWSIRAPQTIALANSLSSSDRILFPFNPTEINWNEYIPTYCQGIRQYLCKK</sequence>
<dbReference type="PANTHER" id="PTHR11011:SF116">
    <property type="entry name" value="FATTY ACYL-COA REDUCTASE CG5065-RELATED"/>
    <property type="match status" value="1"/>
</dbReference>
<dbReference type="AlphaFoldDB" id="A0A8J2R2D8"/>
<dbReference type="EC" id="1.2.1.84" evidence="10"/>
<dbReference type="GO" id="GO:0080019">
    <property type="term" value="F:alcohol-forming very long-chain fatty acyl-CoA reductase activity"/>
    <property type="evidence" value="ECO:0007669"/>
    <property type="project" value="InterPro"/>
</dbReference>
<name>A0A8J2R2D8_9NEOP</name>
<comment type="similarity">
    <text evidence="2 10">Belongs to the fatty acyl-CoA reductase family.</text>
</comment>
<evidence type="ECO:0000256" key="7">
    <source>
        <dbReference type="ARBA" id="ARBA00023098"/>
    </source>
</evidence>
<comment type="catalytic activity">
    <reaction evidence="9 10">
        <text>a long-chain fatty acyl-CoA + 2 NADPH + 2 H(+) = a long-chain primary fatty alcohol + 2 NADP(+) + CoA</text>
        <dbReference type="Rhea" id="RHEA:52716"/>
        <dbReference type="ChEBI" id="CHEBI:15378"/>
        <dbReference type="ChEBI" id="CHEBI:57287"/>
        <dbReference type="ChEBI" id="CHEBI:57783"/>
        <dbReference type="ChEBI" id="CHEBI:58349"/>
        <dbReference type="ChEBI" id="CHEBI:77396"/>
        <dbReference type="ChEBI" id="CHEBI:83139"/>
        <dbReference type="EC" id="1.2.1.84"/>
    </reaction>
</comment>
<keyword evidence="8" id="KW-0472">Membrane</keyword>
<evidence type="ECO:0000256" key="6">
    <source>
        <dbReference type="ARBA" id="ARBA00022989"/>
    </source>
</evidence>
<evidence type="ECO:0000256" key="2">
    <source>
        <dbReference type="ARBA" id="ARBA00005928"/>
    </source>
</evidence>
<comment type="caution">
    <text evidence="12">The sequence shown here is derived from an EMBL/GenBank/DDBJ whole genome shotgun (WGS) entry which is preliminary data.</text>
</comment>